<evidence type="ECO:0000256" key="6">
    <source>
        <dbReference type="SAM" id="Phobius"/>
    </source>
</evidence>
<comment type="caution">
    <text evidence="8">The sequence shown here is derived from an EMBL/GenBank/DDBJ whole genome shotgun (WGS) entry which is preliminary data.</text>
</comment>
<feature type="transmembrane region" description="Helical" evidence="6">
    <location>
        <begin position="414"/>
        <end position="439"/>
    </location>
</feature>
<feature type="transmembrane region" description="Helical" evidence="6">
    <location>
        <begin position="564"/>
        <end position="587"/>
    </location>
</feature>
<gene>
    <name evidence="8" type="ORF">N7469_007960</name>
</gene>
<dbReference type="PROSITE" id="PS50850">
    <property type="entry name" value="MFS"/>
    <property type="match status" value="1"/>
</dbReference>
<keyword evidence="3 6" id="KW-1133">Transmembrane helix</keyword>
<dbReference type="InterPro" id="IPR011701">
    <property type="entry name" value="MFS"/>
</dbReference>
<dbReference type="Pfam" id="PF07690">
    <property type="entry name" value="MFS_1"/>
    <property type="match status" value="1"/>
</dbReference>
<feature type="transmembrane region" description="Helical" evidence="6">
    <location>
        <begin position="303"/>
        <end position="321"/>
    </location>
</feature>
<feature type="transmembrane region" description="Helical" evidence="6">
    <location>
        <begin position="245"/>
        <end position="263"/>
    </location>
</feature>
<dbReference type="GO" id="GO:0005886">
    <property type="term" value="C:plasma membrane"/>
    <property type="evidence" value="ECO:0007669"/>
    <property type="project" value="TreeGrafter"/>
</dbReference>
<organism evidence="8 9">
    <name type="scientific">Penicillium citrinum</name>
    <dbReference type="NCBI Taxonomy" id="5077"/>
    <lineage>
        <taxon>Eukaryota</taxon>
        <taxon>Fungi</taxon>
        <taxon>Dikarya</taxon>
        <taxon>Ascomycota</taxon>
        <taxon>Pezizomycotina</taxon>
        <taxon>Eurotiomycetes</taxon>
        <taxon>Eurotiomycetidae</taxon>
        <taxon>Eurotiales</taxon>
        <taxon>Aspergillaceae</taxon>
        <taxon>Penicillium</taxon>
    </lineage>
</organism>
<dbReference type="CDD" id="cd17323">
    <property type="entry name" value="MFS_Tpo1_MDR_like"/>
    <property type="match status" value="1"/>
</dbReference>
<dbReference type="GO" id="GO:0015203">
    <property type="term" value="F:polyamine transmembrane transporter activity"/>
    <property type="evidence" value="ECO:0007669"/>
    <property type="project" value="TreeGrafter"/>
</dbReference>
<evidence type="ECO:0000256" key="3">
    <source>
        <dbReference type="ARBA" id="ARBA00022989"/>
    </source>
</evidence>
<feature type="transmembrane region" description="Helical" evidence="6">
    <location>
        <begin position="541"/>
        <end position="558"/>
    </location>
</feature>
<evidence type="ECO:0000256" key="5">
    <source>
        <dbReference type="SAM" id="MobiDB-lite"/>
    </source>
</evidence>
<keyword evidence="9" id="KW-1185">Reference proteome</keyword>
<dbReference type="PANTHER" id="PTHR23502">
    <property type="entry name" value="MAJOR FACILITATOR SUPERFAMILY"/>
    <property type="match status" value="1"/>
</dbReference>
<feature type="transmembrane region" description="Helical" evidence="6">
    <location>
        <begin position="474"/>
        <end position="491"/>
    </location>
</feature>
<keyword evidence="2 6" id="KW-0812">Transmembrane</keyword>
<dbReference type="Gene3D" id="1.20.1250.20">
    <property type="entry name" value="MFS general substrate transporter like domains"/>
    <property type="match status" value="1"/>
</dbReference>
<feature type="transmembrane region" description="Helical" evidence="6">
    <location>
        <begin position="145"/>
        <end position="170"/>
    </location>
</feature>
<dbReference type="GeneID" id="81386045"/>
<dbReference type="InterPro" id="IPR036259">
    <property type="entry name" value="MFS_trans_sf"/>
</dbReference>
<dbReference type="InterPro" id="IPR020846">
    <property type="entry name" value="MFS_dom"/>
</dbReference>
<evidence type="ECO:0000259" key="7">
    <source>
        <dbReference type="PROSITE" id="PS50850"/>
    </source>
</evidence>
<proteinExistence type="predicted"/>
<feature type="transmembrane region" description="Helical" evidence="6">
    <location>
        <begin position="182"/>
        <end position="201"/>
    </location>
</feature>
<comment type="subcellular location">
    <subcellularLocation>
        <location evidence="1">Membrane</location>
        <topology evidence="1">Multi-pass membrane protein</topology>
    </subcellularLocation>
</comment>
<dbReference type="SUPFAM" id="SSF103473">
    <property type="entry name" value="MFS general substrate transporter"/>
    <property type="match status" value="1"/>
</dbReference>
<feature type="transmembrane region" description="Helical" evidence="6">
    <location>
        <begin position="381"/>
        <end position="402"/>
    </location>
</feature>
<dbReference type="PANTHER" id="PTHR23502:SF5">
    <property type="entry name" value="QUINIDINE RESISTANCE PROTEIN 3"/>
    <property type="match status" value="1"/>
</dbReference>
<evidence type="ECO:0000256" key="4">
    <source>
        <dbReference type="ARBA" id="ARBA00023136"/>
    </source>
</evidence>
<keyword evidence="4 6" id="KW-0472">Membrane</keyword>
<feature type="transmembrane region" description="Helical" evidence="6">
    <location>
        <begin position="497"/>
        <end position="520"/>
    </location>
</feature>
<sequence length="601" mass="67194">MSLNISRQQGGNGISNSDGDIQGLSCQGRDPLNMEEKNTKSDTNIPSSPTLEKTRDNEERHSYHHSIEATANPEIDDARSQSHNSNMFAEQEKNDPEDPVPLSRMSTELGPAVVVPRLKRRGLLGQLTLVAEVENPKTYPRRMKWFITFIVAVAGATAPMGSSVFFPSLYQVARELNTTTTIANLSIALYMLSMSIFPLWWSSFSERLGRRTIYLASFLLFVLFNCLCAISNSIAMLIVMRMLSGGASASVQAVGAGTIADLWEPRERGRAMGIFYLGPLCGPLFAPIIGGLLAQRWGWRSTLWFLAAYGALTVVFIFLALPETLAMQKIVSPEDEEHGEPIGQSISRVSTRQMARTTTKWLVKLKVIFIDPLKIVLYLRYLPVLLSVYYASIAFGSLYVLNVSVEETFGKAPYNFSTIIVGLLYIPNSLGYVVASLFGGRWMDSIMQREARKANRYDEKGRLIYRPEDRMRENAWLGAILYPIALIWYGWTAEKGVFWLVPMIANFFFGIGSMLIFSMVTTMLTEFMPKRSSEGVALNNFMRNIFSCVGSLVTAPIINGIGNGWLFTILGLVSLASCCVILFMRVFGPRWRIKMDTEMSK</sequence>
<evidence type="ECO:0000256" key="2">
    <source>
        <dbReference type="ARBA" id="ARBA00022692"/>
    </source>
</evidence>
<feature type="compositionally biased region" description="Polar residues" evidence="5">
    <location>
        <begin position="41"/>
        <end position="51"/>
    </location>
</feature>
<dbReference type="RefSeq" id="XP_056498429.1">
    <property type="nucleotide sequence ID" value="XM_056646878.1"/>
</dbReference>
<feature type="domain" description="Major facilitator superfamily (MFS) profile" evidence="7">
    <location>
        <begin position="147"/>
        <end position="589"/>
    </location>
</feature>
<reference evidence="8" key="2">
    <citation type="journal article" date="2023" name="IMA Fungus">
        <title>Comparative genomic study of the Penicillium genus elucidates a diverse pangenome and 15 lateral gene transfer events.</title>
        <authorList>
            <person name="Petersen C."/>
            <person name="Sorensen T."/>
            <person name="Nielsen M.R."/>
            <person name="Sondergaard T.E."/>
            <person name="Sorensen J.L."/>
            <person name="Fitzpatrick D.A."/>
            <person name="Frisvad J.C."/>
            <person name="Nielsen K.L."/>
        </authorList>
    </citation>
    <scope>NUCLEOTIDE SEQUENCE</scope>
    <source>
        <strain evidence="8">IBT 23319</strain>
    </source>
</reference>
<feature type="compositionally biased region" description="Basic and acidic residues" evidence="5">
    <location>
        <begin position="52"/>
        <end position="67"/>
    </location>
</feature>
<protein>
    <recommendedName>
        <fullName evidence="7">Major facilitator superfamily (MFS) profile domain-containing protein</fullName>
    </recommendedName>
</protein>
<feature type="transmembrane region" description="Helical" evidence="6">
    <location>
        <begin position="275"/>
        <end position="297"/>
    </location>
</feature>
<evidence type="ECO:0000313" key="8">
    <source>
        <dbReference type="EMBL" id="KAJ5224457.1"/>
    </source>
</evidence>
<dbReference type="EMBL" id="JAPQKT010000007">
    <property type="protein sequence ID" value="KAJ5224457.1"/>
    <property type="molecule type" value="Genomic_DNA"/>
</dbReference>
<evidence type="ECO:0000256" key="1">
    <source>
        <dbReference type="ARBA" id="ARBA00004141"/>
    </source>
</evidence>
<dbReference type="Proteomes" id="UP001147733">
    <property type="component" value="Unassembled WGS sequence"/>
</dbReference>
<accession>A0A9W9NQS0</accession>
<dbReference type="OrthoDB" id="3936150at2759"/>
<feature type="transmembrane region" description="Helical" evidence="6">
    <location>
        <begin position="213"/>
        <end position="239"/>
    </location>
</feature>
<dbReference type="AlphaFoldDB" id="A0A9W9NQS0"/>
<dbReference type="GO" id="GO:0010509">
    <property type="term" value="P:intracellular polyamine homeostasis"/>
    <property type="evidence" value="ECO:0007669"/>
    <property type="project" value="TreeGrafter"/>
</dbReference>
<name>A0A9W9NQS0_PENCI</name>
<reference evidence="8" key="1">
    <citation type="submission" date="2022-11" db="EMBL/GenBank/DDBJ databases">
        <authorList>
            <person name="Petersen C."/>
        </authorList>
    </citation>
    <scope>NUCLEOTIDE SEQUENCE</scope>
    <source>
        <strain evidence="8">IBT 23319</strain>
    </source>
</reference>
<feature type="compositionally biased region" description="Polar residues" evidence="5">
    <location>
        <begin position="1"/>
        <end position="19"/>
    </location>
</feature>
<feature type="region of interest" description="Disordered" evidence="5">
    <location>
        <begin position="1"/>
        <end position="81"/>
    </location>
</feature>
<evidence type="ECO:0000313" key="9">
    <source>
        <dbReference type="Proteomes" id="UP001147733"/>
    </source>
</evidence>